<keyword evidence="6" id="KW-0408">Iron</keyword>
<protein>
    <submittedName>
        <fullName evidence="8">Prolyl 4-hydroxylase</fullName>
        <ecNumber evidence="8">1.14.11.-</ecNumber>
    </submittedName>
</protein>
<evidence type="ECO:0000256" key="5">
    <source>
        <dbReference type="ARBA" id="ARBA00023002"/>
    </source>
</evidence>
<name>A0A073CAX7_PLAA1</name>
<dbReference type="PANTHER" id="PTHR12907:SF26">
    <property type="entry name" value="HIF PROLYL HYDROXYLASE, ISOFORM C"/>
    <property type="match status" value="1"/>
</dbReference>
<dbReference type="RefSeq" id="WP_042151296.1">
    <property type="nucleotide sequence ID" value="NZ_CM002803.1"/>
</dbReference>
<dbReference type="STRING" id="388467.A19Y_0220"/>
<dbReference type="InterPro" id="IPR005123">
    <property type="entry name" value="Oxoglu/Fe-dep_dioxygenase_dom"/>
</dbReference>
<dbReference type="GO" id="GO:0016705">
    <property type="term" value="F:oxidoreductase activity, acting on paired donors, with incorporation or reduction of molecular oxygen"/>
    <property type="evidence" value="ECO:0007669"/>
    <property type="project" value="InterPro"/>
</dbReference>
<sequence length="299" mass="34514">MDDLTPALTTQDIKVTILLLGGYQYQITLPSNSPLLLNLLNAVVHPTEKNQDEPPKLFQIPMNGQQQALWFSSNSLVGVITEPPIFIKAHTPAIPATPQGEIFKLKYWQIDNFLSPEDYQNLLNYALEQEQQFQLTGPATNTSDYPEHRDSLVLYYSPDFGDMVINRVKAMFWKALEKLDIPPFPITHIDAQLTAHNHGHYFRIHNDNGSARDETRMLSYVYYFYQEPKAFTGGELLIYDTQWQGQYAYSKLENFQAIEPLNNRIIFFYSGLMHEVLPVNCPSKQFKDSRFTVNGWVRK</sequence>
<evidence type="ECO:0000259" key="7">
    <source>
        <dbReference type="PROSITE" id="PS51471"/>
    </source>
</evidence>
<evidence type="ECO:0000313" key="9">
    <source>
        <dbReference type="Proteomes" id="UP000027395"/>
    </source>
</evidence>
<dbReference type="AlphaFoldDB" id="A0A073CAX7"/>
<dbReference type="InterPro" id="IPR044862">
    <property type="entry name" value="Pro_4_hyd_alph_FE2OG_OXY"/>
</dbReference>
<dbReference type="Pfam" id="PF13640">
    <property type="entry name" value="2OG-FeII_Oxy_3"/>
    <property type="match status" value="1"/>
</dbReference>
<dbReference type="InterPro" id="IPR006620">
    <property type="entry name" value="Pro_4_hyd_alph"/>
</dbReference>
<dbReference type="GO" id="GO:0005506">
    <property type="term" value="F:iron ion binding"/>
    <property type="evidence" value="ECO:0007669"/>
    <property type="project" value="InterPro"/>
</dbReference>
<dbReference type="GO" id="GO:0031418">
    <property type="term" value="F:L-ascorbic acid binding"/>
    <property type="evidence" value="ECO:0007669"/>
    <property type="project" value="UniProtKB-KW"/>
</dbReference>
<evidence type="ECO:0000313" key="8">
    <source>
        <dbReference type="EMBL" id="KEI65459.1"/>
    </source>
</evidence>
<dbReference type="Proteomes" id="UP000027395">
    <property type="component" value="Chromosome"/>
</dbReference>
<keyword evidence="2" id="KW-0479">Metal-binding</keyword>
<dbReference type="InterPro" id="IPR051559">
    <property type="entry name" value="HIF_prolyl_hydroxylases"/>
</dbReference>
<dbReference type="EMBL" id="CM002803">
    <property type="protein sequence ID" value="KEI65459.1"/>
    <property type="molecule type" value="Genomic_DNA"/>
</dbReference>
<dbReference type="GO" id="GO:0051213">
    <property type="term" value="F:dioxygenase activity"/>
    <property type="evidence" value="ECO:0007669"/>
    <property type="project" value="UniProtKB-KW"/>
</dbReference>
<dbReference type="Gene3D" id="2.60.120.620">
    <property type="entry name" value="q2cbj1_9rhob like domain"/>
    <property type="match status" value="1"/>
</dbReference>
<reference evidence="8 9" key="1">
    <citation type="journal article" date="2014" name="Appl. Environ. Microbiol.">
        <title>Elucidation of insertion elements encoded on plasmids and in vitro construction of shuttle vectors from the toxic cyanobacterium Planktothrix.</title>
        <authorList>
            <person name="Christiansen G."/>
            <person name="Goesmann A."/>
            <person name="Kurmayer R."/>
        </authorList>
    </citation>
    <scope>NUCLEOTIDE SEQUENCE [LARGE SCALE GENOMIC DNA]</scope>
    <source>
        <strain evidence="8 9">NIVA-CYA 126/8</strain>
    </source>
</reference>
<dbReference type="SMART" id="SM00702">
    <property type="entry name" value="P4Hc"/>
    <property type="match status" value="1"/>
</dbReference>
<organism evidence="8 9">
    <name type="scientific">Planktothrix agardhii (strain NIVA-CYA 126/8)</name>
    <dbReference type="NCBI Taxonomy" id="388467"/>
    <lineage>
        <taxon>Bacteria</taxon>
        <taxon>Bacillati</taxon>
        <taxon>Cyanobacteriota</taxon>
        <taxon>Cyanophyceae</taxon>
        <taxon>Oscillatoriophycideae</taxon>
        <taxon>Oscillatoriales</taxon>
        <taxon>Microcoleaceae</taxon>
        <taxon>Planktothrix</taxon>
    </lineage>
</organism>
<gene>
    <name evidence="8" type="ORF">A19Y_0220</name>
</gene>
<dbReference type="HOGENOM" id="CLU_077684_0_0_3"/>
<dbReference type="PANTHER" id="PTHR12907">
    <property type="entry name" value="EGL NINE HOMOLOG-RELATED"/>
    <property type="match status" value="1"/>
</dbReference>
<keyword evidence="3" id="KW-0847">Vitamin C</keyword>
<dbReference type="GeneID" id="77286513"/>
<evidence type="ECO:0000256" key="2">
    <source>
        <dbReference type="ARBA" id="ARBA00022723"/>
    </source>
</evidence>
<dbReference type="eggNOG" id="COG3751">
    <property type="taxonomic scope" value="Bacteria"/>
</dbReference>
<dbReference type="PROSITE" id="PS51471">
    <property type="entry name" value="FE2OG_OXY"/>
    <property type="match status" value="1"/>
</dbReference>
<dbReference type="PATRIC" id="fig|388467.6.peg.171"/>
<proteinExistence type="predicted"/>
<keyword evidence="4" id="KW-0223">Dioxygenase</keyword>
<evidence type="ECO:0000256" key="3">
    <source>
        <dbReference type="ARBA" id="ARBA00022896"/>
    </source>
</evidence>
<keyword evidence="9" id="KW-1185">Reference proteome</keyword>
<accession>A0A073CAX7</accession>
<evidence type="ECO:0000256" key="1">
    <source>
        <dbReference type="ARBA" id="ARBA00001961"/>
    </source>
</evidence>
<evidence type="ECO:0000256" key="6">
    <source>
        <dbReference type="ARBA" id="ARBA00023004"/>
    </source>
</evidence>
<keyword evidence="5 8" id="KW-0560">Oxidoreductase</keyword>
<dbReference type="EC" id="1.14.11.-" evidence="8"/>
<evidence type="ECO:0000256" key="4">
    <source>
        <dbReference type="ARBA" id="ARBA00022964"/>
    </source>
</evidence>
<feature type="domain" description="Fe2OG dioxygenase" evidence="7">
    <location>
        <begin position="187"/>
        <end position="299"/>
    </location>
</feature>
<comment type="cofactor">
    <cofactor evidence="1">
        <name>L-ascorbate</name>
        <dbReference type="ChEBI" id="CHEBI:38290"/>
    </cofactor>
</comment>